<name>A0ACC3S5Z7_9PEZI</name>
<organism evidence="1 2">
    <name type="scientific">Zalaria obscura</name>
    <dbReference type="NCBI Taxonomy" id="2024903"/>
    <lineage>
        <taxon>Eukaryota</taxon>
        <taxon>Fungi</taxon>
        <taxon>Dikarya</taxon>
        <taxon>Ascomycota</taxon>
        <taxon>Pezizomycotina</taxon>
        <taxon>Dothideomycetes</taxon>
        <taxon>Dothideomycetidae</taxon>
        <taxon>Dothideales</taxon>
        <taxon>Zalariaceae</taxon>
        <taxon>Zalaria</taxon>
    </lineage>
</organism>
<protein>
    <submittedName>
        <fullName evidence="1">Uncharacterized protein</fullName>
    </submittedName>
</protein>
<evidence type="ECO:0000313" key="1">
    <source>
        <dbReference type="EMBL" id="KAK8198589.1"/>
    </source>
</evidence>
<comment type="caution">
    <text evidence="1">The sequence shown here is derived from an EMBL/GenBank/DDBJ whole genome shotgun (WGS) entry which is preliminary data.</text>
</comment>
<dbReference type="EMBL" id="JAMKPW020000040">
    <property type="protein sequence ID" value="KAK8198589.1"/>
    <property type="molecule type" value="Genomic_DNA"/>
</dbReference>
<gene>
    <name evidence="1" type="ORF">M8818_006456</name>
</gene>
<sequence length="497" mass="52927">METLSAASPNTIPHRHVDGSTESSPSLRSANPAMSQGHTTRPLHESGPSMTKHPHASGLPQQRTATETQSAGFRSYMPAPVRNSQESNVSVTSSNDSAPGMQTASSNVSQATFDTDLTSPTSQSSSQDRLNRIAEGWSPRDGIRTLAAASNSRQPRTPTPDEKERAHMSPSMLGSPMSIATPINGAKRTANGVVKSYGGVLDSPAEVGSARTRRAESTSSNGSKASEAAAQLKTRLAYAMAKVQHGWEHKNIAEVEQLASRLSPRAPPVKSPNGTRHFLTSPRSALRPVSSGLTNGTALLSMNEHYGQVSPPNTARSHATTTDHTLSPPSKRHSGSYLSTWSNSQPQPTSTHPPGLAPAADIRPTHHRAPSNPSTRPLHLRHPSSTSPPQTHLSPSQEAKLPQTPRQRPATLRTQMQTQQAEQDAMDALMLMGSPGNTKFPPNVHSTQPSPLRPKFGARMVGGRSESFESSASEGSGIVQGLVREEVGRVLDEVEEA</sequence>
<keyword evidence="2" id="KW-1185">Reference proteome</keyword>
<reference evidence="1" key="1">
    <citation type="submission" date="2024-02" db="EMBL/GenBank/DDBJ databases">
        <title>Metagenome Assembled Genome of Zalaria obscura JY119.</title>
        <authorList>
            <person name="Vighnesh L."/>
            <person name="Jagadeeshwari U."/>
            <person name="Venkata Ramana C."/>
            <person name="Sasikala C."/>
        </authorList>
    </citation>
    <scope>NUCLEOTIDE SEQUENCE</scope>
    <source>
        <strain evidence="1">JY119</strain>
    </source>
</reference>
<evidence type="ECO:0000313" key="2">
    <source>
        <dbReference type="Proteomes" id="UP001320706"/>
    </source>
</evidence>
<proteinExistence type="predicted"/>
<dbReference type="Proteomes" id="UP001320706">
    <property type="component" value="Unassembled WGS sequence"/>
</dbReference>
<accession>A0ACC3S5Z7</accession>